<evidence type="ECO:0000256" key="2">
    <source>
        <dbReference type="SAM" id="MobiDB-lite"/>
    </source>
</evidence>
<organism evidence="3 4">
    <name type="scientific">Plasmopara halstedii</name>
    <name type="common">Downy mildew of sunflower</name>
    <dbReference type="NCBI Taxonomy" id="4781"/>
    <lineage>
        <taxon>Eukaryota</taxon>
        <taxon>Sar</taxon>
        <taxon>Stramenopiles</taxon>
        <taxon>Oomycota</taxon>
        <taxon>Peronosporomycetes</taxon>
        <taxon>Peronosporales</taxon>
        <taxon>Peronosporaceae</taxon>
        <taxon>Plasmopara</taxon>
    </lineage>
</organism>
<evidence type="ECO:0000256" key="1">
    <source>
        <dbReference type="SAM" id="Coils"/>
    </source>
</evidence>
<protein>
    <recommendedName>
        <fullName evidence="5">Tetratricopeptide-like helical</fullName>
    </recommendedName>
</protein>
<dbReference type="InterPro" id="IPR011990">
    <property type="entry name" value="TPR-like_helical_dom_sf"/>
</dbReference>
<dbReference type="AlphaFoldDB" id="A0A0P1AM13"/>
<dbReference type="RefSeq" id="XP_024578419.1">
    <property type="nucleotide sequence ID" value="XM_024727887.1"/>
</dbReference>
<dbReference type="OrthoDB" id="115585at2759"/>
<feature type="region of interest" description="Disordered" evidence="2">
    <location>
        <begin position="621"/>
        <end position="649"/>
    </location>
</feature>
<dbReference type="GeneID" id="36407411"/>
<accession>A0A0P1AM13</accession>
<dbReference type="EMBL" id="CCYD01000610">
    <property type="protein sequence ID" value="CEG42050.1"/>
    <property type="molecule type" value="Genomic_DNA"/>
</dbReference>
<evidence type="ECO:0000313" key="3">
    <source>
        <dbReference type="EMBL" id="CEG42050.1"/>
    </source>
</evidence>
<keyword evidence="4" id="KW-1185">Reference proteome</keyword>
<dbReference type="SUPFAM" id="SSF48452">
    <property type="entry name" value="TPR-like"/>
    <property type="match status" value="1"/>
</dbReference>
<keyword evidence="1" id="KW-0175">Coiled coil</keyword>
<feature type="compositionally biased region" description="Acidic residues" evidence="2">
    <location>
        <begin position="621"/>
        <end position="635"/>
    </location>
</feature>
<evidence type="ECO:0000313" key="4">
    <source>
        <dbReference type="Proteomes" id="UP000054928"/>
    </source>
</evidence>
<dbReference type="Proteomes" id="UP000054928">
    <property type="component" value="Unassembled WGS sequence"/>
</dbReference>
<feature type="coiled-coil region" evidence="1">
    <location>
        <begin position="138"/>
        <end position="168"/>
    </location>
</feature>
<evidence type="ECO:0008006" key="5">
    <source>
        <dbReference type="Google" id="ProtNLM"/>
    </source>
</evidence>
<reference evidence="4" key="1">
    <citation type="submission" date="2014-09" db="EMBL/GenBank/DDBJ databases">
        <authorList>
            <person name="Sharma Rahul"/>
            <person name="Thines Marco"/>
        </authorList>
    </citation>
    <scope>NUCLEOTIDE SEQUENCE [LARGE SCALE GENOMIC DNA]</scope>
</reference>
<dbReference type="OMA" id="MAHSLAY"/>
<proteinExistence type="predicted"/>
<sequence length="713" mass="78824">MKTTQCVTTSADMAAPSIFGILFKQNMSDDSPQEEEQPNSNEEKHVKQNAITHPTVLADLQVLQQLSKQLQVAIVNTSINEHDKTAAQSMTSIAKKNDLASLYCRRAAVLLTFANYDATMLVPLDILAVEASVSNPLLKETNQSAEMLEAVQQALKDAQAAAALASDQAILAEAHLLSAYCSRSLGEISNAQAFTALAASAFPDNAAIKDLAEQLDVEARTELVDLVPRLRMTFAKVSTLATADAQALKDMCRNNGENNDQPDQCEIKMSMPLTTTAVEQNAFWSQVAPHFQVFEVAAHSSWLNSLARLLHLNVHHCCALPHEARQLDAALQATFAILAHLLRSKAACSTFNLNMSDDSAAKTVEKLTQAAAFSTQSVVQNRIARNWIVQMWAPAVRRVMISTDQSPLIDLSCDVLMMLARLLQASGSLRQCTSMSHSLAYAQMGYNLAKAFCDVGNHGSLRLEIQCAEAYALALLQRANDYEKALMKFHEMLQVALNIGDQEYELRSRFHVVKTLRILGKEDIAHAELVLLLERSRSLNDVHMEAIAEYEMGKHFILQDDTYTALEHFRAAQALCNRTANCADSWRAASIQQAIAFYARLRPIARRGAIRCSASSLFVPTDDEENNDVESEFDGDEKNDKREDVQSKERRRAICIKDASIQPQSLMSTLFNQSDSNSLCGPKPKRTTSWREAVFATAWLNDNNNSEPTAKIN</sequence>
<dbReference type="Gene3D" id="1.25.40.10">
    <property type="entry name" value="Tetratricopeptide repeat domain"/>
    <property type="match status" value="1"/>
</dbReference>
<feature type="compositionally biased region" description="Basic and acidic residues" evidence="2">
    <location>
        <begin position="636"/>
        <end position="648"/>
    </location>
</feature>
<name>A0A0P1AM13_PLAHL</name>